<dbReference type="InterPro" id="IPR048068">
    <property type="entry name" value="LarA-like"/>
</dbReference>
<dbReference type="AlphaFoldDB" id="A0A4R0J3J1"/>
<dbReference type="InterPro" id="IPR043166">
    <property type="entry name" value="LarA-like_C"/>
</dbReference>
<feature type="domain" description="LarA-like N-terminal" evidence="2">
    <location>
        <begin position="95"/>
        <end position="241"/>
    </location>
</feature>
<dbReference type="PANTHER" id="PTHR33171">
    <property type="entry name" value="LAR_N DOMAIN-CONTAINING PROTEIN"/>
    <property type="match status" value="1"/>
</dbReference>
<dbReference type="PANTHER" id="PTHR33171:SF17">
    <property type="entry name" value="LARA-LIKE N-TERMINAL DOMAIN-CONTAINING PROTEIN"/>
    <property type="match status" value="1"/>
</dbReference>
<dbReference type="EMBL" id="SJKA01000002">
    <property type="protein sequence ID" value="TCC39684.1"/>
    <property type="molecule type" value="Genomic_DNA"/>
</dbReference>
<evidence type="ECO:0000259" key="2">
    <source>
        <dbReference type="Pfam" id="PF09861"/>
    </source>
</evidence>
<evidence type="ECO:0000256" key="1">
    <source>
        <dbReference type="SAM" id="MobiDB-lite"/>
    </source>
</evidence>
<comment type="caution">
    <text evidence="3">The sequence shown here is derived from an EMBL/GenBank/DDBJ whole genome shotgun (WGS) entry which is preliminary data.</text>
</comment>
<keyword evidence="4" id="KW-1185">Reference proteome</keyword>
<sequence length="469" mass="50962">MVDLPLAHSPRRFTDRPSHPARGQRPVDYRVLTRFGCPPRAFTRSRPETICAHPPYVGSVRGVTDVAVIGGVGQVLTEDEVTAFVGGVLAGAGLEGRSVCVIVPDATRSCPLPLLLKAVTEALKDSQVTILVALGTHAEMTPEQLREHLGGDYPNVINHEWWKPETFADLGTIGPDRVGEISDEMLRDEVPVRLNRAVVEHDVALVVGPVFPHEVVGFSGGNKYFFPGVAGQEVIDFSHWLGALITSANIIGTPGITPVRALIDEAAALIPAEKLALSVVAQSGTDALHAIAFGDTTESWRAAAEISAQTHVRYLEHPVRRVISVMPPKYADIWTAAKGFYKVEPIVADGGEVILYAPHVTQLAAMHPEIEEIGYHCRDYFVGQWDKFRDLHWGVLAHSTHLRGAGTWDPAKGEHLRVRVTLATGIPEDVVRRASLGYLDPASVDLAAYEADPETFVVPNAGETLYRLQ</sequence>
<dbReference type="Proteomes" id="UP000292695">
    <property type="component" value="Unassembled WGS sequence"/>
</dbReference>
<reference evidence="3 4" key="1">
    <citation type="submission" date="2019-02" db="EMBL/GenBank/DDBJ databases">
        <title>Kribbella capetownensis sp. nov. and Kribbella speibonae sp. nov., isolated from soil.</title>
        <authorList>
            <person name="Curtis S.M."/>
            <person name="Norton I."/>
            <person name="Everest G.J."/>
            <person name="Meyers P.R."/>
        </authorList>
    </citation>
    <scope>NUCLEOTIDE SEQUENCE [LARGE SCALE GENOMIC DNA]</scope>
    <source>
        <strain evidence="3 4">DSM 27082</strain>
    </source>
</reference>
<feature type="region of interest" description="Disordered" evidence="1">
    <location>
        <begin position="1"/>
        <end position="25"/>
    </location>
</feature>
<dbReference type="Gene3D" id="3.40.50.11440">
    <property type="match status" value="1"/>
</dbReference>
<dbReference type="InterPro" id="IPR018657">
    <property type="entry name" value="LarA-like_N"/>
</dbReference>
<organism evidence="3 4">
    <name type="scientific">Kribbella sindirgiensis</name>
    <dbReference type="NCBI Taxonomy" id="1124744"/>
    <lineage>
        <taxon>Bacteria</taxon>
        <taxon>Bacillati</taxon>
        <taxon>Actinomycetota</taxon>
        <taxon>Actinomycetes</taxon>
        <taxon>Propionibacteriales</taxon>
        <taxon>Kribbellaceae</taxon>
        <taxon>Kribbella</taxon>
    </lineage>
</organism>
<name>A0A4R0J3J1_9ACTN</name>
<evidence type="ECO:0000313" key="4">
    <source>
        <dbReference type="Proteomes" id="UP000292695"/>
    </source>
</evidence>
<dbReference type="Gene3D" id="3.90.226.30">
    <property type="match status" value="1"/>
</dbReference>
<dbReference type="Pfam" id="PF09861">
    <property type="entry name" value="Lar_N"/>
    <property type="match status" value="1"/>
</dbReference>
<dbReference type="OrthoDB" id="9770545at2"/>
<dbReference type="GO" id="GO:0050043">
    <property type="term" value="F:lactate racemase activity"/>
    <property type="evidence" value="ECO:0007669"/>
    <property type="project" value="InterPro"/>
</dbReference>
<evidence type="ECO:0000313" key="3">
    <source>
        <dbReference type="EMBL" id="TCC39684.1"/>
    </source>
</evidence>
<proteinExistence type="predicted"/>
<protein>
    <submittedName>
        <fullName evidence="3">DUF2088 domain-containing protein</fullName>
    </submittedName>
</protein>
<gene>
    <name evidence="3" type="ORF">E0H50_07135</name>
</gene>
<accession>A0A4R0J3J1</accession>